<gene>
    <name evidence="10" type="primary">eno</name>
    <name evidence="14" type="ORF">DK849_02585</name>
</gene>
<dbReference type="Gene3D" id="3.30.390.10">
    <property type="entry name" value="Enolase-like, N-terminal domain"/>
    <property type="match status" value="1"/>
</dbReference>
<keyword evidence="10" id="KW-0963">Cytoplasm</keyword>
<dbReference type="KEGG" id="mclo:DK849_02585"/>
<evidence type="ECO:0000256" key="8">
    <source>
        <dbReference type="ARBA" id="ARBA00023152"/>
    </source>
</evidence>
<dbReference type="PIRSF" id="PIRSF001400">
    <property type="entry name" value="Enolase"/>
    <property type="match status" value="1"/>
</dbReference>
<feature type="binding site" evidence="10">
    <location>
        <position position="417"/>
    </location>
    <ligand>
        <name>(2R)-2-phosphoglycerate</name>
        <dbReference type="ChEBI" id="CHEBI:58289"/>
    </ligand>
</feature>
<dbReference type="GO" id="GO:0004634">
    <property type="term" value="F:phosphopyruvate hydratase activity"/>
    <property type="evidence" value="ECO:0007669"/>
    <property type="project" value="UniProtKB-UniRule"/>
</dbReference>
<evidence type="ECO:0000256" key="6">
    <source>
        <dbReference type="ARBA" id="ARBA00022723"/>
    </source>
</evidence>
<dbReference type="SUPFAM" id="SSF51604">
    <property type="entry name" value="Enolase C-terminal domain-like"/>
    <property type="match status" value="1"/>
</dbReference>
<protein>
    <recommendedName>
        <fullName evidence="4 10">Enolase</fullName>
        <ecNumber evidence="3 10">4.2.1.11</ecNumber>
    </recommendedName>
    <alternativeName>
        <fullName evidence="10">2-phospho-D-glycerate hydro-lyase</fullName>
    </alternativeName>
    <alternativeName>
        <fullName evidence="10">2-phosphoglycerate dehydratase</fullName>
    </alternativeName>
</protein>
<dbReference type="InterPro" id="IPR020809">
    <property type="entry name" value="Enolase_CS"/>
</dbReference>
<dbReference type="SMART" id="SM01192">
    <property type="entry name" value="Enolase_C"/>
    <property type="match status" value="1"/>
</dbReference>
<feature type="binding site" evidence="12">
    <location>
        <position position="170"/>
    </location>
    <ligand>
        <name>substrate</name>
    </ligand>
</feature>
<feature type="binding site" evidence="10 13">
    <location>
        <position position="314"/>
    </location>
    <ligand>
        <name>Mg(2+)</name>
        <dbReference type="ChEBI" id="CHEBI:18420"/>
    </ligand>
</feature>
<proteinExistence type="inferred from homology"/>
<dbReference type="CDD" id="cd03313">
    <property type="entry name" value="enolase"/>
    <property type="match status" value="1"/>
</dbReference>
<keyword evidence="8 10" id="KW-0324">Glycolysis</keyword>
<keyword evidence="9 10" id="KW-0456">Lyase</keyword>
<comment type="catalytic activity">
    <reaction evidence="10">
        <text>(2R)-2-phosphoglycerate = phosphoenolpyruvate + H2O</text>
        <dbReference type="Rhea" id="RHEA:10164"/>
        <dbReference type="ChEBI" id="CHEBI:15377"/>
        <dbReference type="ChEBI" id="CHEBI:58289"/>
        <dbReference type="ChEBI" id="CHEBI:58702"/>
        <dbReference type="EC" id="4.2.1.11"/>
    </reaction>
</comment>
<dbReference type="InterPro" id="IPR029017">
    <property type="entry name" value="Enolase-like_N"/>
</dbReference>
<dbReference type="PRINTS" id="PR00148">
    <property type="entry name" value="ENOLASE"/>
</dbReference>
<dbReference type="PANTHER" id="PTHR11902:SF1">
    <property type="entry name" value="ENOLASE"/>
    <property type="match status" value="1"/>
</dbReference>
<dbReference type="SUPFAM" id="SSF54826">
    <property type="entry name" value="Enolase N-terminal domain-like"/>
    <property type="match status" value="1"/>
</dbReference>
<feature type="binding site" evidence="10">
    <location>
        <position position="395"/>
    </location>
    <ligand>
        <name>(2R)-2-phosphoglycerate</name>
        <dbReference type="ChEBI" id="CHEBI:58289"/>
    </ligand>
</feature>
<dbReference type="Pfam" id="PF00113">
    <property type="entry name" value="Enolase_C"/>
    <property type="match status" value="1"/>
</dbReference>
<keyword evidence="6 10" id="KW-0479">Metal-binding</keyword>
<dbReference type="InterPro" id="IPR000941">
    <property type="entry name" value="Enolase"/>
</dbReference>
<feature type="active site" description="Proton acceptor" evidence="10 11">
    <location>
        <position position="366"/>
    </location>
</feature>
<comment type="subcellular location">
    <subcellularLocation>
        <location evidence="10">Cytoplasm</location>
    </subcellularLocation>
    <subcellularLocation>
        <location evidence="10">Secreted</location>
    </subcellularLocation>
    <subcellularLocation>
        <location evidence="10">Cell surface</location>
    </subcellularLocation>
    <text evidence="10">Fractions of enolase are present in both the cytoplasm and on the cell surface.</text>
</comment>
<accession>A0A2Z4LMC1</accession>
<dbReference type="HAMAP" id="MF_00318">
    <property type="entry name" value="Enolase"/>
    <property type="match status" value="1"/>
</dbReference>
<keyword evidence="14" id="KW-0670">Pyruvate</keyword>
<evidence type="ECO:0000256" key="12">
    <source>
        <dbReference type="PIRSR" id="PIRSR001400-2"/>
    </source>
</evidence>
<reference evidence="15" key="1">
    <citation type="submission" date="2018-06" db="EMBL/GenBank/DDBJ databases">
        <title>Complete genome sequences of Mycoplasma anatis, M. anseris and M. cloacale type strains.</title>
        <authorList>
            <person name="Grozner D."/>
            <person name="Forro B."/>
            <person name="Sulyok K.M."/>
            <person name="Marton S."/>
            <person name="Kreizinger Z."/>
            <person name="Banyai K."/>
            <person name="Gyuranecz M."/>
        </authorList>
    </citation>
    <scope>NUCLEOTIDE SEQUENCE [LARGE SCALE GENOMIC DNA]</scope>
    <source>
        <strain evidence="15">NCTC 10199</strain>
    </source>
</reference>
<dbReference type="GO" id="GO:0006096">
    <property type="term" value="P:glycolytic process"/>
    <property type="evidence" value="ECO:0007669"/>
    <property type="project" value="UniProtKB-UniRule"/>
</dbReference>
<dbReference type="InterPro" id="IPR036849">
    <property type="entry name" value="Enolase-like_C_sf"/>
</dbReference>
<dbReference type="FunFam" id="3.30.390.10:FF:000001">
    <property type="entry name" value="Enolase"/>
    <property type="match status" value="1"/>
</dbReference>
<evidence type="ECO:0000256" key="2">
    <source>
        <dbReference type="ARBA" id="ARBA00009604"/>
    </source>
</evidence>
<dbReference type="InterPro" id="IPR020810">
    <property type="entry name" value="Enolase_C"/>
</dbReference>
<dbReference type="GO" id="GO:0000015">
    <property type="term" value="C:phosphopyruvate hydratase complex"/>
    <property type="evidence" value="ECO:0007669"/>
    <property type="project" value="InterPro"/>
</dbReference>
<evidence type="ECO:0000256" key="5">
    <source>
        <dbReference type="ARBA" id="ARBA00022525"/>
    </source>
</evidence>
<dbReference type="PROSITE" id="PS00164">
    <property type="entry name" value="ENOLASE"/>
    <property type="match status" value="1"/>
</dbReference>
<feature type="binding site" evidence="10">
    <location>
        <position position="366"/>
    </location>
    <ligand>
        <name>(2R)-2-phosphoglycerate</name>
        <dbReference type="ChEBI" id="CHEBI:58289"/>
    </ligand>
</feature>
<dbReference type="OrthoDB" id="9804716at2"/>
<feature type="active site" description="Proton donor" evidence="10 11">
    <location>
        <position position="211"/>
    </location>
</feature>
<dbReference type="RefSeq" id="WP_029330105.1">
    <property type="nucleotide sequence ID" value="NZ_CP030103.1"/>
</dbReference>
<keyword evidence="15" id="KW-1185">Reference proteome</keyword>
<dbReference type="EC" id="4.2.1.11" evidence="3 10"/>
<comment type="cofactor">
    <cofactor evidence="10">
        <name>Mg(2+)</name>
        <dbReference type="ChEBI" id="CHEBI:18420"/>
    </cofactor>
    <text evidence="10">Binds a second Mg(2+) ion via substrate during catalysis.</text>
</comment>
<feature type="binding site" evidence="12">
    <location>
        <position position="341"/>
    </location>
    <ligand>
        <name>substrate</name>
    </ligand>
</feature>
<keyword evidence="5 10" id="KW-0964">Secreted</keyword>
<evidence type="ECO:0000256" key="13">
    <source>
        <dbReference type="PIRSR" id="PIRSR001400-3"/>
    </source>
</evidence>
<evidence type="ECO:0000256" key="10">
    <source>
        <dbReference type="HAMAP-Rule" id="MF_00318"/>
    </source>
</evidence>
<dbReference type="Gene3D" id="3.20.20.120">
    <property type="entry name" value="Enolase-like C-terminal domain"/>
    <property type="match status" value="1"/>
</dbReference>
<feature type="binding site" evidence="12">
    <location>
        <position position="161"/>
    </location>
    <ligand>
        <name>substrate</name>
    </ligand>
</feature>
<comment type="similarity">
    <text evidence="2 10">Belongs to the enolase family.</text>
</comment>
<feature type="binding site" evidence="10 13">
    <location>
        <position position="341"/>
    </location>
    <ligand>
        <name>Mg(2+)</name>
        <dbReference type="ChEBI" id="CHEBI:18420"/>
    </ligand>
</feature>
<dbReference type="GO" id="GO:0000287">
    <property type="term" value="F:magnesium ion binding"/>
    <property type="evidence" value="ECO:0007669"/>
    <property type="project" value="UniProtKB-UniRule"/>
</dbReference>
<comment type="pathway">
    <text evidence="1 10">Carbohydrate degradation; glycolysis; pyruvate from D-glyceraldehyde 3-phosphate: step 4/5.</text>
</comment>
<dbReference type="SMART" id="SM01193">
    <property type="entry name" value="Enolase_N"/>
    <property type="match status" value="1"/>
</dbReference>
<organism evidence="14 15">
    <name type="scientific">Metamycoplasma cloacale</name>
    <dbReference type="NCBI Taxonomy" id="92401"/>
    <lineage>
        <taxon>Bacteria</taxon>
        <taxon>Bacillati</taxon>
        <taxon>Mycoplasmatota</taxon>
        <taxon>Mycoplasmoidales</taxon>
        <taxon>Metamycoplasmataceae</taxon>
        <taxon>Metamycoplasma</taxon>
    </lineage>
</organism>
<evidence type="ECO:0000256" key="9">
    <source>
        <dbReference type="ARBA" id="ARBA00023239"/>
    </source>
</evidence>
<name>A0A2Z4LMC1_9BACT</name>
<feature type="binding site" evidence="12">
    <location>
        <position position="314"/>
    </location>
    <ligand>
        <name>substrate</name>
    </ligand>
</feature>
<comment type="cofactor">
    <cofactor evidence="13">
        <name>Mg(2+)</name>
        <dbReference type="ChEBI" id="CHEBI:18420"/>
    </cofactor>
    <text evidence="13">Mg(2+) is required for catalysis and for stabilizing the dimer.</text>
</comment>
<evidence type="ECO:0000256" key="4">
    <source>
        <dbReference type="ARBA" id="ARBA00017068"/>
    </source>
</evidence>
<dbReference type="SFLD" id="SFLDG00178">
    <property type="entry name" value="enolase"/>
    <property type="match status" value="1"/>
</dbReference>
<dbReference type="Proteomes" id="UP000249865">
    <property type="component" value="Chromosome"/>
</dbReference>
<keyword evidence="7 10" id="KW-0460">Magnesium</keyword>
<evidence type="ECO:0000256" key="3">
    <source>
        <dbReference type="ARBA" id="ARBA00012058"/>
    </source>
</evidence>
<dbReference type="SFLD" id="SFLDS00001">
    <property type="entry name" value="Enolase"/>
    <property type="match status" value="1"/>
</dbReference>
<dbReference type="GO" id="GO:0005576">
    <property type="term" value="C:extracellular region"/>
    <property type="evidence" value="ECO:0007669"/>
    <property type="project" value="UniProtKB-SubCell"/>
</dbReference>
<feature type="binding site" evidence="12">
    <location>
        <position position="417"/>
    </location>
    <ligand>
        <name>substrate</name>
    </ligand>
</feature>
<dbReference type="InterPro" id="IPR020811">
    <property type="entry name" value="Enolase_N"/>
</dbReference>
<evidence type="ECO:0000313" key="15">
    <source>
        <dbReference type="Proteomes" id="UP000249865"/>
    </source>
</evidence>
<sequence>MSKIIKINAYEVLDSRGNPTVKVELATKKAYADALVPSGASTGSKEALELRDKGTKYENNWFGGKGVQTAVDNVNNIIAPALIGKKVENQFELDQLMIDLDGTPTKSKLGANAILAVSMAIAKAAAMEAKMPLYEYLGLLDNRKAYKLPVPMLNVINGGEHASNTIDFQEFMIMPLGAKSFKEALQMANFVFHTLAKLLKKAGHGTQVGDEGGFAPNLRTHEEALDFLVKAIKEAGYNPATSGEKAIAICLDSAASELYNDEIKKYVFKKFKKAVESNTPGFQEFKDMKYEFTSEELVEYYGHLIKDYPIISIEDSHDENDWTAFEAMKKAYGAKTQLVGDDLIVTNPIYIAEAIKRNAINASLIKINQIGSISETIKAIKMTQDANYVPVISHRSGETEDTFIADLAVAFNTGEIKTGSLSRTDRIAKYNRLLKIEQELGVDGKYEGLASFHNLK</sequence>
<feature type="binding site" evidence="10">
    <location>
        <position position="169"/>
    </location>
    <ligand>
        <name>(2R)-2-phosphoglycerate</name>
        <dbReference type="ChEBI" id="CHEBI:58289"/>
    </ligand>
</feature>
<dbReference type="AlphaFoldDB" id="A0A2Z4LMC1"/>
<feature type="binding site" evidence="10">
    <location>
        <position position="396"/>
    </location>
    <ligand>
        <name>(2R)-2-phosphoglycerate</name>
        <dbReference type="ChEBI" id="CHEBI:58289"/>
    </ligand>
</feature>
<dbReference type="GO" id="GO:0009986">
    <property type="term" value="C:cell surface"/>
    <property type="evidence" value="ECO:0007669"/>
    <property type="project" value="UniProtKB-SubCell"/>
</dbReference>
<feature type="binding site" evidence="12">
    <location>
        <begin position="393"/>
        <end position="396"/>
    </location>
    <ligand>
        <name>substrate</name>
    </ligand>
</feature>
<evidence type="ECO:0000256" key="11">
    <source>
        <dbReference type="PIRSR" id="PIRSR001400-1"/>
    </source>
</evidence>
<dbReference type="Pfam" id="PF03952">
    <property type="entry name" value="Enolase_N"/>
    <property type="match status" value="1"/>
</dbReference>
<feature type="binding site" evidence="10 13">
    <location>
        <position position="252"/>
    </location>
    <ligand>
        <name>Mg(2+)</name>
        <dbReference type="ChEBI" id="CHEBI:18420"/>
    </ligand>
</feature>
<evidence type="ECO:0000313" key="14">
    <source>
        <dbReference type="EMBL" id="AWX42932.1"/>
    </source>
</evidence>
<dbReference type="PANTHER" id="PTHR11902">
    <property type="entry name" value="ENOLASE"/>
    <property type="match status" value="1"/>
</dbReference>
<evidence type="ECO:0000256" key="7">
    <source>
        <dbReference type="ARBA" id="ARBA00022842"/>
    </source>
</evidence>
<dbReference type="SFLD" id="SFLDF00002">
    <property type="entry name" value="enolase"/>
    <property type="match status" value="1"/>
</dbReference>
<comment type="function">
    <text evidence="10">Catalyzes the reversible conversion of 2-phosphoglycerate (2-PG) into phosphoenolpyruvate (PEP). It is essential for the degradation of carbohydrates via glycolysis.</text>
</comment>
<dbReference type="NCBIfam" id="TIGR01060">
    <property type="entry name" value="eno"/>
    <property type="match status" value="1"/>
</dbReference>
<evidence type="ECO:0000256" key="1">
    <source>
        <dbReference type="ARBA" id="ARBA00005031"/>
    </source>
</evidence>
<dbReference type="UniPathway" id="UPA00109">
    <property type="reaction ID" value="UER00187"/>
</dbReference>
<dbReference type="EMBL" id="CP030103">
    <property type="protein sequence ID" value="AWX42932.1"/>
    <property type="molecule type" value="Genomic_DNA"/>
</dbReference>